<evidence type="ECO:0000256" key="7">
    <source>
        <dbReference type="PROSITE-ProRule" id="PRU00703"/>
    </source>
</evidence>
<proteinExistence type="predicted"/>
<evidence type="ECO:0000256" key="3">
    <source>
        <dbReference type="ARBA" id="ARBA00022737"/>
    </source>
</evidence>
<protein>
    <submittedName>
        <fullName evidence="10">Hemolysin family protein</fullName>
    </submittedName>
</protein>
<dbReference type="InterPro" id="IPR016169">
    <property type="entry name" value="FAD-bd_PCMH_sub2"/>
</dbReference>
<dbReference type="InterPro" id="IPR044751">
    <property type="entry name" value="Ion_transp-like_CBS"/>
</dbReference>
<keyword evidence="2 8" id="KW-0812">Transmembrane</keyword>
<comment type="subcellular location">
    <subcellularLocation>
        <location evidence="1">Membrane</location>
        <topology evidence="1">Multi-pass membrane protein</topology>
    </subcellularLocation>
</comment>
<evidence type="ECO:0000313" key="11">
    <source>
        <dbReference type="Proteomes" id="UP001228581"/>
    </source>
</evidence>
<feature type="transmembrane region" description="Helical" evidence="8">
    <location>
        <begin position="133"/>
        <end position="159"/>
    </location>
</feature>
<dbReference type="Proteomes" id="UP001228581">
    <property type="component" value="Unassembled WGS sequence"/>
</dbReference>
<keyword evidence="4 8" id="KW-1133">Transmembrane helix</keyword>
<dbReference type="InterPro" id="IPR000644">
    <property type="entry name" value="CBS_dom"/>
</dbReference>
<evidence type="ECO:0000256" key="2">
    <source>
        <dbReference type="ARBA" id="ARBA00022692"/>
    </source>
</evidence>
<reference evidence="10 11" key="1">
    <citation type="submission" date="2023-05" db="EMBL/GenBank/DDBJ databases">
        <authorList>
            <person name="Zhang X."/>
        </authorList>
    </citation>
    <scope>NUCLEOTIDE SEQUENCE [LARGE SCALE GENOMIC DNA]</scope>
    <source>
        <strain evidence="10 11">DM2B3-1</strain>
    </source>
</reference>
<keyword evidence="6 8" id="KW-0472">Membrane</keyword>
<dbReference type="Gene3D" id="3.10.580.10">
    <property type="entry name" value="CBS-domain"/>
    <property type="match status" value="1"/>
</dbReference>
<evidence type="ECO:0000256" key="5">
    <source>
        <dbReference type="ARBA" id="ARBA00023122"/>
    </source>
</evidence>
<evidence type="ECO:0000256" key="8">
    <source>
        <dbReference type="SAM" id="Phobius"/>
    </source>
</evidence>
<dbReference type="PANTHER" id="PTHR22777">
    <property type="entry name" value="HEMOLYSIN-RELATED"/>
    <property type="match status" value="1"/>
</dbReference>
<keyword evidence="3" id="KW-0677">Repeat</keyword>
<dbReference type="Pfam" id="PF03471">
    <property type="entry name" value="CorC_HlyC"/>
    <property type="match status" value="1"/>
</dbReference>
<evidence type="ECO:0000256" key="1">
    <source>
        <dbReference type="ARBA" id="ARBA00004141"/>
    </source>
</evidence>
<evidence type="ECO:0000313" key="10">
    <source>
        <dbReference type="EMBL" id="MDJ1496755.1"/>
    </source>
</evidence>
<dbReference type="SMART" id="SM01091">
    <property type="entry name" value="CorC_HlyC"/>
    <property type="match status" value="1"/>
</dbReference>
<comment type="caution">
    <text evidence="10">The sequence shown here is derived from an EMBL/GenBank/DDBJ whole genome shotgun (WGS) entry which is preliminary data.</text>
</comment>
<name>A0ABT7CSM3_9BACT</name>
<dbReference type="SUPFAM" id="SSF56176">
    <property type="entry name" value="FAD-binding/transporter-associated domain-like"/>
    <property type="match status" value="1"/>
</dbReference>
<evidence type="ECO:0000256" key="6">
    <source>
        <dbReference type="ARBA" id="ARBA00023136"/>
    </source>
</evidence>
<dbReference type="SUPFAM" id="SSF54631">
    <property type="entry name" value="CBS-domain pair"/>
    <property type="match status" value="1"/>
</dbReference>
<dbReference type="PROSITE" id="PS51371">
    <property type="entry name" value="CBS"/>
    <property type="match status" value="1"/>
</dbReference>
<feature type="transmembrane region" description="Helical" evidence="8">
    <location>
        <begin position="61"/>
        <end position="83"/>
    </location>
</feature>
<gene>
    <name evidence="10" type="ORF">QNI19_27725</name>
</gene>
<evidence type="ECO:0000256" key="4">
    <source>
        <dbReference type="ARBA" id="ARBA00022989"/>
    </source>
</evidence>
<feature type="domain" description="CBS" evidence="9">
    <location>
        <begin position="277"/>
        <end position="334"/>
    </location>
</feature>
<dbReference type="EMBL" id="JASJOT010000025">
    <property type="protein sequence ID" value="MDJ1496755.1"/>
    <property type="molecule type" value="Genomic_DNA"/>
</dbReference>
<evidence type="ECO:0000259" key="9">
    <source>
        <dbReference type="PROSITE" id="PS51371"/>
    </source>
</evidence>
<dbReference type="Pfam" id="PF01595">
    <property type="entry name" value="CNNM"/>
    <property type="match status" value="1"/>
</dbReference>
<keyword evidence="5 7" id="KW-0129">CBS domain</keyword>
<feature type="transmembrane region" description="Helical" evidence="8">
    <location>
        <begin position="95"/>
        <end position="113"/>
    </location>
</feature>
<dbReference type="RefSeq" id="WP_314001796.1">
    <property type="nucleotide sequence ID" value="NZ_JASJOT010000025.1"/>
</dbReference>
<sequence>MNSVLGIFLALVSAVFFTSIEIAFVSASKLHIELQEEQGLYSGKVLSRFVKNTSGLIGTTLIGKILSTVAYAILAFSQLYPWLKDLLQTTLYNHSYILLPLSLLLTFTGYYLVVECLTKFLFLVNPHRWLQIAIIPFRVAYILLYPFMTGMATISRWVIKHVLRIPEKDIQPLFSQTELTVYLEQLDYTETAKEEDEVDTQIFNNALSFKRIKVRDCMIPRTEISAIDIEEGMSELKREFVESGHSKVLVYKDSIDNIIGYCHAIELFKKPKEIQQLLTPVKIVAETTPVTDVLIELTQSQKSLAVVVDEYGGTSGLVSIEDIIEQLLGEIQDEYDISEDWVEEKLNESTYLLSARHEIDYLNDKYNLNLPTGEYGTLGGLIISIYEDLPSVNKQIQLSPFTFTILSMKDSHIDVVKLSIEESKD</sequence>
<keyword evidence="11" id="KW-1185">Reference proteome</keyword>
<dbReference type="InterPro" id="IPR002550">
    <property type="entry name" value="CNNM"/>
</dbReference>
<dbReference type="InterPro" id="IPR036318">
    <property type="entry name" value="FAD-bd_PCMH-like_sf"/>
</dbReference>
<dbReference type="PANTHER" id="PTHR22777:SF17">
    <property type="entry name" value="UPF0053 PROTEIN SLL0260"/>
    <property type="match status" value="1"/>
</dbReference>
<accession>A0ABT7CSM3</accession>
<organism evidence="10 11">
    <name type="scientific">Xanthocytophaga flava</name>
    <dbReference type="NCBI Taxonomy" id="3048013"/>
    <lineage>
        <taxon>Bacteria</taxon>
        <taxon>Pseudomonadati</taxon>
        <taxon>Bacteroidota</taxon>
        <taxon>Cytophagia</taxon>
        <taxon>Cytophagales</taxon>
        <taxon>Rhodocytophagaceae</taxon>
        <taxon>Xanthocytophaga</taxon>
    </lineage>
</organism>
<dbReference type="CDD" id="cd04590">
    <property type="entry name" value="CBS_pair_CorC_HlyC_assoc"/>
    <property type="match status" value="1"/>
</dbReference>
<dbReference type="Gene3D" id="3.30.465.10">
    <property type="match status" value="1"/>
</dbReference>
<dbReference type="InterPro" id="IPR046342">
    <property type="entry name" value="CBS_dom_sf"/>
</dbReference>
<dbReference type="InterPro" id="IPR005170">
    <property type="entry name" value="Transptr-assoc_dom"/>
</dbReference>
<dbReference type="Pfam" id="PF00571">
    <property type="entry name" value="CBS"/>
    <property type="match status" value="1"/>
</dbReference>